<dbReference type="RefSeq" id="WP_035851255.1">
    <property type="nucleotide sequence ID" value="NZ_KK073874.1"/>
</dbReference>
<evidence type="ECO:0000313" key="2">
    <source>
        <dbReference type="EMBL" id="EXG81808.1"/>
    </source>
</evidence>
<protein>
    <recommendedName>
        <fullName evidence="1">YdhG-like domain-containing protein</fullName>
    </recommendedName>
</protein>
<keyword evidence="3" id="KW-1185">Reference proteome</keyword>
<dbReference type="Pfam" id="PF08818">
    <property type="entry name" value="DUF1801"/>
    <property type="match status" value="1"/>
</dbReference>
<comment type="caution">
    <text evidence="2">The sequence shown here is derived from an EMBL/GenBank/DDBJ whole genome shotgun (WGS) entry which is preliminary data.</text>
</comment>
<dbReference type="InterPro" id="IPR014922">
    <property type="entry name" value="YdhG-like"/>
</dbReference>
<dbReference type="EMBL" id="JFBT01000001">
    <property type="protein sequence ID" value="EXG81808.1"/>
    <property type="molecule type" value="Genomic_DNA"/>
</dbReference>
<reference evidence="2 3" key="1">
    <citation type="submission" date="2013-07" db="EMBL/GenBank/DDBJ databases">
        <authorList>
            <consortium name="DOE Joint Genome Institute"/>
            <person name="Eisen J."/>
            <person name="Huntemann M."/>
            <person name="Han J."/>
            <person name="Chen A."/>
            <person name="Kyrpides N."/>
            <person name="Mavromatis K."/>
            <person name="Markowitz V."/>
            <person name="Palaniappan K."/>
            <person name="Ivanova N."/>
            <person name="Schaumberg A."/>
            <person name="Pati A."/>
            <person name="Liolios K."/>
            <person name="Nordberg H.P."/>
            <person name="Cantor M.N."/>
            <person name="Hua S.X."/>
            <person name="Woyke T."/>
        </authorList>
    </citation>
    <scope>NUCLEOTIDE SEQUENCE [LARGE SCALE GENOMIC DNA]</scope>
    <source>
        <strain evidence="2 3">DSM 44712</strain>
    </source>
</reference>
<accession>A0A010Z327</accession>
<proteinExistence type="predicted"/>
<name>A0A010Z327_9ACTN</name>
<dbReference type="PATRIC" id="fig|927661.3.peg.2890"/>
<dbReference type="OrthoDB" id="5951444at2"/>
<evidence type="ECO:0000259" key="1">
    <source>
        <dbReference type="Pfam" id="PF08818"/>
    </source>
</evidence>
<feature type="domain" description="YdhG-like" evidence="1">
    <location>
        <begin position="25"/>
        <end position="129"/>
    </location>
</feature>
<dbReference type="HOGENOM" id="CLU_130420_0_0_11"/>
<evidence type="ECO:0000313" key="3">
    <source>
        <dbReference type="Proteomes" id="UP000021053"/>
    </source>
</evidence>
<dbReference type="AlphaFoldDB" id="A0A010Z327"/>
<sequence length="132" mass="13948">MATLKTTRTDASVDEFLAAVPGEARRADAHTIRALMARVTGDPGAMWGANIVGFGATPLRYASGRTVDWFRIGFSPRKAATTLYLGDTFPRKDELLAALGPHTTGASCVYVKRLDAVDPSVLEALITAAAAP</sequence>
<organism evidence="2 3">
    <name type="scientific">Cryptosporangium arvum DSM 44712</name>
    <dbReference type="NCBI Taxonomy" id="927661"/>
    <lineage>
        <taxon>Bacteria</taxon>
        <taxon>Bacillati</taxon>
        <taxon>Actinomycetota</taxon>
        <taxon>Actinomycetes</taxon>
        <taxon>Cryptosporangiales</taxon>
        <taxon>Cryptosporangiaceae</taxon>
        <taxon>Cryptosporangium</taxon>
    </lineage>
</organism>
<gene>
    <name evidence="2" type="ORF">CryarDRAFT_2928</name>
</gene>
<dbReference type="Proteomes" id="UP000021053">
    <property type="component" value="Unassembled WGS sequence"/>
</dbReference>